<dbReference type="EMBL" id="BMMN01000001">
    <property type="protein sequence ID" value="GGN97841.1"/>
    <property type="molecule type" value="Genomic_DNA"/>
</dbReference>
<dbReference type="OrthoDB" id="3681559at2"/>
<dbReference type="InterPro" id="IPR037401">
    <property type="entry name" value="SnoaL-like"/>
</dbReference>
<name>A0A8H9GY67_9ACTN</name>
<evidence type="ECO:0000259" key="1">
    <source>
        <dbReference type="Pfam" id="PF12680"/>
    </source>
</evidence>
<reference evidence="2" key="2">
    <citation type="submission" date="2020-09" db="EMBL/GenBank/DDBJ databases">
        <authorList>
            <person name="Sun Q."/>
            <person name="Zhou Y."/>
        </authorList>
    </citation>
    <scope>NUCLEOTIDE SEQUENCE</scope>
    <source>
        <strain evidence="2">CGMCC 4.7138</strain>
    </source>
</reference>
<dbReference type="Proteomes" id="UP000653480">
    <property type="component" value="Unassembled WGS sequence"/>
</dbReference>
<dbReference type="Pfam" id="PF12680">
    <property type="entry name" value="SnoaL_2"/>
    <property type="match status" value="1"/>
</dbReference>
<dbReference type="InterPro" id="IPR032710">
    <property type="entry name" value="NTF2-like_dom_sf"/>
</dbReference>
<reference evidence="2" key="1">
    <citation type="journal article" date="2014" name="Int. J. Syst. Evol. Microbiol.">
        <title>Complete genome sequence of Corynebacterium casei LMG S-19264T (=DSM 44701T), isolated from a smear-ripened cheese.</title>
        <authorList>
            <consortium name="US DOE Joint Genome Institute (JGI-PGF)"/>
            <person name="Walter F."/>
            <person name="Albersmeier A."/>
            <person name="Kalinowski J."/>
            <person name="Ruckert C."/>
        </authorList>
    </citation>
    <scope>NUCLEOTIDE SEQUENCE</scope>
    <source>
        <strain evidence="2">CGMCC 4.7138</strain>
    </source>
</reference>
<feature type="domain" description="SnoaL-like" evidence="1">
    <location>
        <begin position="10"/>
        <end position="119"/>
    </location>
</feature>
<proteinExistence type="predicted"/>
<sequence length="165" mass="18030">MQLTPREVLARYHRAMVDRSADDLADLYAAGALHTFPFRAPLFPARLEGREEIRALYRATWGASPVRLTEIHDVVVHDAADPEVVTGEWEGTGTVEPDGRPFRATGLLTLRVRDGEIVETRDYMDVFGTYHAMGRLKDVVAATENWTAENAAAGNPAAGNPAATA</sequence>
<gene>
    <name evidence="2" type="ORF">GCM10011574_01820</name>
</gene>
<evidence type="ECO:0000313" key="3">
    <source>
        <dbReference type="Proteomes" id="UP000653480"/>
    </source>
</evidence>
<organism evidence="2 3">
    <name type="scientific">Microbispora bryophytorum</name>
    <dbReference type="NCBI Taxonomy" id="1460882"/>
    <lineage>
        <taxon>Bacteria</taxon>
        <taxon>Bacillati</taxon>
        <taxon>Actinomycetota</taxon>
        <taxon>Actinomycetes</taxon>
        <taxon>Streptosporangiales</taxon>
        <taxon>Streptosporangiaceae</taxon>
        <taxon>Microbispora</taxon>
    </lineage>
</organism>
<dbReference type="SUPFAM" id="SSF54427">
    <property type="entry name" value="NTF2-like"/>
    <property type="match status" value="1"/>
</dbReference>
<keyword evidence="3" id="KW-1185">Reference proteome</keyword>
<dbReference type="RefSeq" id="WP_142567495.1">
    <property type="nucleotide sequence ID" value="NZ_BMMN01000001.1"/>
</dbReference>
<protein>
    <recommendedName>
        <fullName evidence="1">SnoaL-like domain-containing protein</fullName>
    </recommendedName>
</protein>
<dbReference type="CDD" id="cd00531">
    <property type="entry name" value="NTF2_like"/>
    <property type="match status" value="1"/>
</dbReference>
<accession>A0A8H9GY67</accession>
<evidence type="ECO:0000313" key="2">
    <source>
        <dbReference type="EMBL" id="GGN97841.1"/>
    </source>
</evidence>
<dbReference type="AlphaFoldDB" id="A0A8H9GY67"/>
<comment type="caution">
    <text evidence="2">The sequence shown here is derived from an EMBL/GenBank/DDBJ whole genome shotgun (WGS) entry which is preliminary data.</text>
</comment>
<dbReference type="Gene3D" id="3.10.450.50">
    <property type="match status" value="1"/>
</dbReference>